<dbReference type="GO" id="GO:0004812">
    <property type="term" value="F:aminoacyl-tRNA ligase activity"/>
    <property type="evidence" value="ECO:0007669"/>
    <property type="project" value="UniProtKB-KW"/>
</dbReference>
<protein>
    <submittedName>
        <fullName evidence="3">Cysteinyl-tRNA synthetase</fullName>
    </submittedName>
</protein>
<evidence type="ECO:0000313" key="3">
    <source>
        <dbReference type="EMBL" id="GBF06406.1"/>
    </source>
</evidence>
<dbReference type="AlphaFoldDB" id="A0A2I9D6Q9"/>
<dbReference type="InterPro" id="IPR016063">
    <property type="entry name" value="TM1410_Glycdase"/>
</dbReference>
<dbReference type="Proteomes" id="UP000236569">
    <property type="component" value="Unassembled WGS sequence"/>
</dbReference>
<dbReference type="InterPro" id="IPR017853">
    <property type="entry name" value="GH"/>
</dbReference>
<evidence type="ECO:0000313" key="4">
    <source>
        <dbReference type="Proteomes" id="UP000236569"/>
    </source>
</evidence>
<evidence type="ECO:0000256" key="1">
    <source>
        <dbReference type="SAM" id="SignalP"/>
    </source>
</evidence>
<dbReference type="Gene3D" id="3.20.20.70">
    <property type="entry name" value="Aldolase class I"/>
    <property type="match status" value="1"/>
</dbReference>
<keyword evidence="3" id="KW-0030">Aminoacyl-tRNA synthetase</keyword>
<keyword evidence="3" id="KW-0436">Ligase</keyword>
<dbReference type="InterPro" id="IPR016062">
    <property type="entry name" value="TM1410-rel"/>
</dbReference>
<dbReference type="InterPro" id="IPR013785">
    <property type="entry name" value="Aldolase_TIM"/>
</dbReference>
<keyword evidence="4" id="KW-1185">Reference proteome</keyword>
<feature type="chain" id="PRO_5014453168" evidence="1">
    <location>
        <begin position="19"/>
        <end position="296"/>
    </location>
</feature>
<dbReference type="OrthoDB" id="30037at2"/>
<dbReference type="PROSITE" id="PS51257">
    <property type="entry name" value="PROKAR_LIPOPROTEIN"/>
    <property type="match status" value="1"/>
</dbReference>
<keyword evidence="1" id="KW-0732">Signal</keyword>
<dbReference type="InterPro" id="IPR004352">
    <property type="entry name" value="GH114_TIM-barrel"/>
</dbReference>
<proteinExistence type="predicted"/>
<dbReference type="NCBIfam" id="TIGR01370">
    <property type="entry name" value="MJ1477/TM1410 family putative glycoside hydrolase"/>
    <property type="match status" value="1"/>
</dbReference>
<dbReference type="PRINTS" id="PR01545">
    <property type="entry name" value="THEMAYE10DUF"/>
</dbReference>
<sequence length="296" mass="32529">MFRPVLLLAALLCGCAAADGSSSRTDTAPSRHAQLAAVRTWGVQLTGYGDAGLRGVRDSSFDLVVVDPTRWGDGGAWTPAEVREAARGRLLIAYLSLGAAENFRAYWQPGWRPGQPAWLLRPDPDWPGNYDVAYWDPAWQALALRELDRVIDQGFHGAYLDLIDAYELHPDRPTAAAEMVAWVCRAAAHARARDPEFLIIPQNAAALIRDPRYAACVDATGQEETFVYATNRPTDSERQVGQLALYRLWRAAGKPVLTLDYASDPALVRATYERARASGLVPYVTDVGLDRLPPGR</sequence>
<organism evidence="3 4">
    <name type="scientific">Deinococcus aerius</name>
    <dbReference type="NCBI Taxonomy" id="200253"/>
    <lineage>
        <taxon>Bacteria</taxon>
        <taxon>Thermotogati</taxon>
        <taxon>Deinococcota</taxon>
        <taxon>Deinococci</taxon>
        <taxon>Deinococcales</taxon>
        <taxon>Deinococcaceae</taxon>
        <taxon>Deinococcus</taxon>
    </lineage>
</organism>
<feature type="signal peptide" evidence="1">
    <location>
        <begin position="1"/>
        <end position="18"/>
    </location>
</feature>
<dbReference type="RefSeq" id="WP_103129771.1">
    <property type="nucleotide sequence ID" value="NZ_BFAG01000008.1"/>
</dbReference>
<dbReference type="Pfam" id="PF03537">
    <property type="entry name" value="Glyco_hydro_114"/>
    <property type="match status" value="1"/>
</dbReference>
<comment type="caution">
    <text evidence="3">The sequence shown here is derived from an EMBL/GenBank/DDBJ whole genome shotgun (WGS) entry which is preliminary data.</text>
</comment>
<dbReference type="EMBL" id="BFAG01000008">
    <property type="protein sequence ID" value="GBF06406.1"/>
    <property type="molecule type" value="Genomic_DNA"/>
</dbReference>
<dbReference type="SUPFAM" id="SSF51445">
    <property type="entry name" value="(Trans)glycosidases"/>
    <property type="match status" value="1"/>
</dbReference>
<gene>
    <name evidence="3" type="ORF">DAERI_080197</name>
</gene>
<name>A0A2I9D6Q9_9DEIO</name>
<reference evidence="4" key="1">
    <citation type="submission" date="2018-01" db="EMBL/GenBank/DDBJ databases">
        <title>Draft Genome Sequence of the Radioresistant Bacterium Deinococcus aerius TR0125, Isolated from the Higher Atmosphere above Japan.</title>
        <authorList>
            <person name="Satoh K."/>
            <person name="Arai H."/>
            <person name="Sanzen T."/>
            <person name="Kawaguchi Y."/>
            <person name="Hayashi H."/>
            <person name="Yokobori S."/>
            <person name="Yamagishi A."/>
            <person name="Oono Y."/>
            <person name="Narumi I."/>
        </authorList>
    </citation>
    <scope>NUCLEOTIDE SEQUENCE [LARGE SCALE GENOMIC DNA]</scope>
    <source>
        <strain evidence="4">TR0125</strain>
    </source>
</reference>
<accession>A0A2I9D6Q9</accession>
<dbReference type="PANTHER" id="PTHR35882:SF1">
    <property type="match status" value="1"/>
</dbReference>
<dbReference type="PANTHER" id="PTHR35882">
    <property type="entry name" value="PELA"/>
    <property type="match status" value="1"/>
</dbReference>
<feature type="domain" description="Glycoside-hydrolase family GH114 TIM-barrel" evidence="2">
    <location>
        <begin position="83"/>
        <end position="290"/>
    </location>
</feature>
<evidence type="ECO:0000259" key="2">
    <source>
        <dbReference type="Pfam" id="PF03537"/>
    </source>
</evidence>